<feature type="signal peptide" evidence="15">
    <location>
        <begin position="1"/>
        <end position="19"/>
    </location>
</feature>
<dbReference type="GO" id="GO:0005576">
    <property type="term" value="C:extracellular region"/>
    <property type="evidence" value="ECO:0007669"/>
    <property type="project" value="UniProtKB-SubCell"/>
</dbReference>
<evidence type="ECO:0000256" key="5">
    <source>
        <dbReference type="ARBA" id="ARBA00022525"/>
    </source>
</evidence>
<dbReference type="GO" id="GO:0098552">
    <property type="term" value="C:side of membrane"/>
    <property type="evidence" value="ECO:0007669"/>
    <property type="project" value="UniProtKB-KW"/>
</dbReference>
<gene>
    <name evidence="18" type="ORF">RCC_12259</name>
</gene>
<evidence type="ECO:0000256" key="10">
    <source>
        <dbReference type="ARBA" id="ARBA00023136"/>
    </source>
</evidence>
<keyword evidence="9 14" id="KW-1133">Transmembrane helix</keyword>
<keyword evidence="7 14" id="KW-0812">Transmembrane</keyword>
<dbReference type="Pfam" id="PF20684">
    <property type="entry name" value="Fung_rhodopsin"/>
    <property type="match status" value="1"/>
</dbReference>
<evidence type="ECO:0000256" key="4">
    <source>
        <dbReference type="ARBA" id="ARBA00010031"/>
    </source>
</evidence>
<dbReference type="Pfam" id="PF05730">
    <property type="entry name" value="CFEM"/>
    <property type="match status" value="1"/>
</dbReference>
<feature type="transmembrane region" description="Helical" evidence="14">
    <location>
        <begin position="316"/>
        <end position="337"/>
    </location>
</feature>
<dbReference type="EMBL" id="FJUY01000001">
    <property type="protein sequence ID" value="CZT14894.1"/>
    <property type="molecule type" value="Genomic_DNA"/>
</dbReference>
<evidence type="ECO:0000256" key="11">
    <source>
        <dbReference type="ARBA" id="ARBA00023157"/>
    </source>
</evidence>
<keyword evidence="5" id="KW-0964">Secreted</keyword>
<dbReference type="RefSeq" id="XP_023621791.1">
    <property type="nucleotide sequence ID" value="XM_023766023.1"/>
</dbReference>
<evidence type="ECO:0000256" key="8">
    <source>
        <dbReference type="ARBA" id="ARBA00022729"/>
    </source>
</evidence>
<dbReference type="OrthoDB" id="3649918at2759"/>
<evidence type="ECO:0000259" key="17">
    <source>
        <dbReference type="Pfam" id="PF20684"/>
    </source>
</evidence>
<evidence type="ECO:0000256" key="1">
    <source>
        <dbReference type="ARBA" id="ARBA00004141"/>
    </source>
</evidence>
<feature type="transmembrane region" description="Helical" evidence="14">
    <location>
        <begin position="121"/>
        <end position="139"/>
    </location>
</feature>
<feature type="domain" description="CFEM" evidence="16">
    <location>
        <begin position="48"/>
        <end position="107"/>
    </location>
</feature>
<evidence type="ECO:0000256" key="13">
    <source>
        <dbReference type="ARBA" id="ARBA00038359"/>
    </source>
</evidence>
<evidence type="ECO:0000259" key="16">
    <source>
        <dbReference type="Pfam" id="PF05730"/>
    </source>
</evidence>
<keyword evidence="8 15" id="KW-0732">Signal</keyword>
<sequence>MWSPLRVGLFAAAICSINGQYAAATQHQDLDGRNSRSASITVRVSDGDQPACVKPCLDKILSQYECSIERPCYCENLKLADALDICLSATCELSDYLGSQRSYAGTCDKQPRNRARHTRELCWSMFTIATIVIAGRFVARMRSLGGSGFGWDDYVAFMTYALLVPTDITSELEVRNGFGMDMYLLTMEQILVLMKSFYVGEVLYALIIVMTKISLVLLYLRIWPADSVTRNFRRSCWALVAVLAAFCLSGFLALVLQCNPVNYVWLQVTGIEGTCINLEALIYAHGAINVCFDIVVILLPIHVLTKMKLPYTKKAGLSAVFLVGFLVTICSLIRLQYASLAVKTKNPTWDLHPIGTWSLIEANFSVVVCCMPALTGLIQRTWTKSFGTPPQMGYSMVSGDEAWQERSRSAVRPSTNPEMVLEQWESDAERNRKTQIEDQVTK</sequence>
<dbReference type="GeneID" id="35606812"/>
<dbReference type="Proteomes" id="UP000225277">
    <property type="component" value="Unassembled WGS sequence"/>
</dbReference>
<comment type="subcellular location">
    <subcellularLocation>
        <location evidence="2">Membrane</location>
        <topology evidence="2">Lipid-anchor</topology>
        <topology evidence="2">GPI-anchor</topology>
    </subcellularLocation>
    <subcellularLocation>
        <location evidence="1">Membrane</location>
        <topology evidence="1">Multi-pass membrane protein</topology>
    </subcellularLocation>
    <subcellularLocation>
        <location evidence="3">Secreted</location>
    </subcellularLocation>
</comment>
<feature type="transmembrane region" description="Helical" evidence="14">
    <location>
        <begin position="282"/>
        <end position="304"/>
    </location>
</feature>
<dbReference type="PANTHER" id="PTHR33048">
    <property type="entry name" value="PTH11-LIKE INTEGRAL MEMBRANE PROTEIN (AFU_ORTHOLOGUE AFUA_5G11245)"/>
    <property type="match status" value="1"/>
</dbReference>
<dbReference type="AlphaFoldDB" id="A0A2D3UXN6"/>
<keyword evidence="10 14" id="KW-0472">Membrane</keyword>
<evidence type="ECO:0000256" key="7">
    <source>
        <dbReference type="ARBA" id="ARBA00022692"/>
    </source>
</evidence>
<keyword evidence="6" id="KW-0336">GPI-anchor</keyword>
<dbReference type="PANTHER" id="PTHR33048:SF47">
    <property type="entry name" value="INTEGRAL MEMBRANE PROTEIN-RELATED"/>
    <property type="match status" value="1"/>
</dbReference>
<evidence type="ECO:0000313" key="19">
    <source>
        <dbReference type="Proteomes" id="UP000225277"/>
    </source>
</evidence>
<feature type="chain" id="PRO_5013864521" evidence="15">
    <location>
        <begin position="20"/>
        <end position="442"/>
    </location>
</feature>
<dbReference type="InterPro" id="IPR049326">
    <property type="entry name" value="Rhodopsin_dom_fungi"/>
</dbReference>
<dbReference type="InterPro" id="IPR052337">
    <property type="entry name" value="SAT4-like"/>
</dbReference>
<evidence type="ECO:0000256" key="6">
    <source>
        <dbReference type="ARBA" id="ARBA00022622"/>
    </source>
</evidence>
<keyword evidence="12" id="KW-0449">Lipoprotein</keyword>
<feature type="transmembrane region" description="Helical" evidence="14">
    <location>
        <begin position="357"/>
        <end position="378"/>
    </location>
</feature>
<keyword evidence="11" id="KW-1015">Disulfide bond</keyword>
<accession>A0A2D3UXN6</accession>
<dbReference type="InterPro" id="IPR008427">
    <property type="entry name" value="Extracellular_membr_CFEM_dom"/>
</dbReference>
<comment type="similarity">
    <text evidence="13">Belongs to the SAT4 family.</text>
</comment>
<evidence type="ECO:0000256" key="9">
    <source>
        <dbReference type="ARBA" id="ARBA00022989"/>
    </source>
</evidence>
<reference evidence="18 19" key="1">
    <citation type="submission" date="2016-03" db="EMBL/GenBank/DDBJ databases">
        <authorList>
            <person name="Ploux O."/>
        </authorList>
    </citation>
    <scope>NUCLEOTIDE SEQUENCE [LARGE SCALE GENOMIC DNA]</scope>
    <source>
        <strain evidence="18 19">URUG2</strain>
    </source>
</reference>
<evidence type="ECO:0000256" key="12">
    <source>
        <dbReference type="ARBA" id="ARBA00023288"/>
    </source>
</evidence>
<evidence type="ECO:0000256" key="3">
    <source>
        <dbReference type="ARBA" id="ARBA00004613"/>
    </source>
</evidence>
<evidence type="ECO:0000256" key="14">
    <source>
        <dbReference type="SAM" id="Phobius"/>
    </source>
</evidence>
<keyword evidence="19" id="KW-1185">Reference proteome</keyword>
<evidence type="ECO:0000256" key="15">
    <source>
        <dbReference type="SAM" id="SignalP"/>
    </source>
</evidence>
<comment type="similarity">
    <text evidence="4">Belongs to the RBT5 family.</text>
</comment>
<protein>
    <submittedName>
        <fullName evidence="18">Uncharacterized protein</fullName>
    </submittedName>
</protein>
<feature type="domain" description="Rhodopsin" evidence="17">
    <location>
        <begin position="136"/>
        <end position="380"/>
    </location>
</feature>
<feature type="transmembrane region" description="Helical" evidence="14">
    <location>
        <begin position="202"/>
        <end position="223"/>
    </location>
</feature>
<proteinExistence type="inferred from homology"/>
<organism evidence="18 19">
    <name type="scientific">Ramularia collo-cygni</name>
    <dbReference type="NCBI Taxonomy" id="112498"/>
    <lineage>
        <taxon>Eukaryota</taxon>
        <taxon>Fungi</taxon>
        <taxon>Dikarya</taxon>
        <taxon>Ascomycota</taxon>
        <taxon>Pezizomycotina</taxon>
        <taxon>Dothideomycetes</taxon>
        <taxon>Dothideomycetidae</taxon>
        <taxon>Mycosphaerellales</taxon>
        <taxon>Mycosphaerellaceae</taxon>
        <taxon>Ramularia</taxon>
    </lineage>
</organism>
<evidence type="ECO:0000256" key="2">
    <source>
        <dbReference type="ARBA" id="ARBA00004589"/>
    </source>
</evidence>
<evidence type="ECO:0000313" key="18">
    <source>
        <dbReference type="EMBL" id="CZT14894.1"/>
    </source>
</evidence>
<keyword evidence="6" id="KW-0325">Glycoprotein</keyword>
<feature type="transmembrane region" description="Helical" evidence="14">
    <location>
        <begin position="235"/>
        <end position="256"/>
    </location>
</feature>
<name>A0A2D3UXN6_9PEZI</name>